<sequence>MSEVRGRRRWAGMLGELLVVVVLALVISALLRAFVGQMFVIPTGSMENTLAVGDRVAASRVSEVHRGDIVVFEDRAGWLAPQADRRGALRRGAEAIGLPPPAAPGTW</sequence>
<dbReference type="InterPro" id="IPR019533">
    <property type="entry name" value="Peptidase_S26"/>
</dbReference>
<evidence type="ECO:0000259" key="3">
    <source>
        <dbReference type="Pfam" id="PF10502"/>
    </source>
</evidence>
<dbReference type="SUPFAM" id="SSF51306">
    <property type="entry name" value="LexA/Signal peptidase"/>
    <property type="match status" value="1"/>
</dbReference>
<dbReference type="InterPro" id="IPR000223">
    <property type="entry name" value="Pept_S26A_signal_pept_1"/>
</dbReference>
<comment type="caution">
    <text evidence="4">The sequence shown here is derived from an EMBL/GenBank/DDBJ whole genome shotgun (WGS) entry which is preliminary data.</text>
</comment>
<dbReference type="EMBL" id="JBHUFZ010000028">
    <property type="protein sequence ID" value="MFD1891105.1"/>
    <property type="molecule type" value="Genomic_DNA"/>
</dbReference>
<proteinExistence type="inferred from homology"/>
<accession>A0ABW4RZY3</accession>
<dbReference type="InterPro" id="IPR036286">
    <property type="entry name" value="LexA/Signal_pep-like_sf"/>
</dbReference>
<reference evidence="5" key="1">
    <citation type="journal article" date="2019" name="Int. J. Syst. Evol. Microbiol.">
        <title>The Global Catalogue of Microorganisms (GCM) 10K type strain sequencing project: providing services to taxonomists for standard genome sequencing and annotation.</title>
        <authorList>
            <consortium name="The Broad Institute Genomics Platform"/>
            <consortium name="The Broad Institute Genome Sequencing Center for Infectious Disease"/>
            <person name="Wu L."/>
            <person name="Ma J."/>
        </authorList>
    </citation>
    <scope>NUCLEOTIDE SEQUENCE [LARGE SCALE GENOMIC DNA]</scope>
    <source>
        <strain evidence="5">CAIM 431</strain>
    </source>
</reference>
<organism evidence="4 5">
    <name type="scientific">Luteococcus peritonei</name>
    <dbReference type="NCBI Taxonomy" id="88874"/>
    <lineage>
        <taxon>Bacteria</taxon>
        <taxon>Bacillati</taxon>
        <taxon>Actinomycetota</taxon>
        <taxon>Actinomycetes</taxon>
        <taxon>Propionibacteriales</taxon>
        <taxon>Propionibacteriaceae</taxon>
        <taxon>Luteococcus</taxon>
    </lineage>
</organism>
<protein>
    <submittedName>
        <fullName evidence="4">S26 family signal peptidase</fullName>
    </submittedName>
</protein>
<name>A0ABW4RZY3_9ACTN</name>
<gene>
    <name evidence="4" type="ORF">ACFSCS_13070</name>
</gene>
<feature type="domain" description="Peptidase S26" evidence="3">
    <location>
        <begin position="16"/>
        <end position="76"/>
    </location>
</feature>
<keyword evidence="5" id="KW-1185">Reference proteome</keyword>
<comment type="subcellular location">
    <subcellularLocation>
        <location evidence="1">Cell membrane</location>
        <topology evidence="1">Single-pass type II membrane protein</topology>
    </subcellularLocation>
</comment>
<evidence type="ECO:0000256" key="1">
    <source>
        <dbReference type="ARBA" id="ARBA00004401"/>
    </source>
</evidence>
<dbReference type="RefSeq" id="WP_343874152.1">
    <property type="nucleotide sequence ID" value="NZ_BAAAIX010000026.1"/>
</dbReference>
<evidence type="ECO:0000313" key="5">
    <source>
        <dbReference type="Proteomes" id="UP001597326"/>
    </source>
</evidence>
<dbReference type="Proteomes" id="UP001597326">
    <property type="component" value="Unassembled WGS sequence"/>
</dbReference>
<dbReference type="Pfam" id="PF10502">
    <property type="entry name" value="Peptidase_S26"/>
    <property type="match status" value="1"/>
</dbReference>
<dbReference type="CDD" id="cd06530">
    <property type="entry name" value="S26_SPase_I"/>
    <property type="match status" value="1"/>
</dbReference>
<comment type="similarity">
    <text evidence="2">Belongs to the peptidase S26 family.</text>
</comment>
<evidence type="ECO:0000313" key="4">
    <source>
        <dbReference type="EMBL" id="MFD1891105.1"/>
    </source>
</evidence>
<dbReference type="Gene3D" id="2.10.109.10">
    <property type="entry name" value="Umud Fragment, subunit A"/>
    <property type="match status" value="1"/>
</dbReference>
<evidence type="ECO:0000256" key="2">
    <source>
        <dbReference type="ARBA" id="ARBA00009370"/>
    </source>
</evidence>
<dbReference type="PANTHER" id="PTHR43390:SF1">
    <property type="entry name" value="CHLOROPLAST PROCESSING PEPTIDASE"/>
    <property type="match status" value="1"/>
</dbReference>
<dbReference type="PANTHER" id="PTHR43390">
    <property type="entry name" value="SIGNAL PEPTIDASE I"/>
    <property type="match status" value="1"/>
</dbReference>